<accession>A7RM60</accession>
<dbReference type="EMBL" id="DS469519">
    <property type="protein sequence ID" value="EDO47545.1"/>
    <property type="molecule type" value="Genomic_DNA"/>
</dbReference>
<proteinExistence type="predicted"/>
<dbReference type="InParanoid" id="A7RM60"/>
<organism evidence="1 2">
    <name type="scientific">Nematostella vectensis</name>
    <name type="common">Starlet sea anemone</name>
    <dbReference type="NCBI Taxonomy" id="45351"/>
    <lineage>
        <taxon>Eukaryota</taxon>
        <taxon>Metazoa</taxon>
        <taxon>Cnidaria</taxon>
        <taxon>Anthozoa</taxon>
        <taxon>Hexacorallia</taxon>
        <taxon>Actiniaria</taxon>
        <taxon>Edwardsiidae</taxon>
        <taxon>Nematostella</taxon>
    </lineage>
</organism>
<evidence type="ECO:0000313" key="1">
    <source>
        <dbReference type="EMBL" id="EDO47545.1"/>
    </source>
</evidence>
<dbReference type="AlphaFoldDB" id="A7RM60"/>
<dbReference type="OrthoDB" id="6021176at2759"/>
<sequence length="67" mass="7119">MLVRSALISDGCASQATGTGNAGIESFTCRQGSHVLNSSRNMVQNTIQLPAVFEGDYRPSPQQSGLY</sequence>
<name>A7RM60_NEMVE</name>
<dbReference type="KEGG" id="nve:5519631"/>
<protein>
    <submittedName>
        <fullName evidence="1">Uncharacterized protein</fullName>
    </submittedName>
</protein>
<gene>
    <name evidence="1" type="ORF">NEMVEDRAFT_v1g231995</name>
</gene>
<dbReference type="Proteomes" id="UP000001593">
    <property type="component" value="Unassembled WGS sequence"/>
</dbReference>
<dbReference type="HOGENOM" id="CLU_2815460_0_0_1"/>
<reference evidence="1 2" key="1">
    <citation type="journal article" date="2007" name="Science">
        <title>Sea anemone genome reveals ancestral eumetazoan gene repertoire and genomic organization.</title>
        <authorList>
            <person name="Putnam N.H."/>
            <person name="Srivastava M."/>
            <person name="Hellsten U."/>
            <person name="Dirks B."/>
            <person name="Chapman J."/>
            <person name="Salamov A."/>
            <person name="Terry A."/>
            <person name="Shapiro H."/>
            <person name="Lindquist E."/>
            <person name="Kapitonov V.V."/>
            <person name="Jurka J."/>
            <person name="Genikhovich G."/>
            <person name="Grigoriev I.V."/>
            <person name="Lucas S.M."/>
            <person name="Steele R.E."/>
            <person name="Finnerty J.R."/>
            <person name="Technau U."/>
            <person name="Martindale M.Q."/>
            <person name="Rokhsar D.S."/>
        </authorList>
    </citation>
    <scope>NUCLEOTIDE SEQUENCE [LARGE SCALE GENOMIC DNA]</scope>
    <source>
        <strain evidence="2">CH2 X CH6</strain>
    </source>
</reference>
<evidence type="ECO:0000313" key="2">
    <source>
        <dbReference type="Proteomes" id="UP000001593"/>
    </source>
</evidence>
<keyword evidence="2" id="KW-1185">Reference proteome</keyword>